<dbReference type="SUPFAM" id="SSF51569">
    <property type="entry name" value="Aldolase"/>
    <property type="match status" value="1"/>
</dbReference>
<evidence type="ECO:0008006" key="3">
    <source>
        <dbReference type="Google" id="ProtNLM"/>
    </source>
</evidence>
<gene>
    <name evidence="1" type="ORF">SAMN05421872_115128</name>
</gene>
<keyword evidence="2" id="KW-1185">Reference proteome</keyword>
<reference evidence="2" key="1">
    <citation type="submission" date="2016-10" db="EMBL/GenBank/DDBJ databases">
        <authorList>
            <person name="Varghese N."/>
            <person name="Submissions S."/>
        </authorList>
    </citation>
    <scope>NUCLEOTIDE SEQUENCE [LARGE SCALE GENOMIC DNA]</scope>
    <source>
        <strain evidence="2">CGMCC 4.6858</strain>
    </source>
</reference>
<sequence length="391" mass="41779">MSTLTTVTLDLPTADGWRRRALAEPGDWAEHPQPYASRVAFAAAHVAADPRGANVPGAPAVVDWDATLAFRRELFRFGFGVAEAMDTAQRNMGLDWPAVQELVRRSADQARSLGARIASGAGTDQAAPGSLRTVEEVLAAYVEQVSYVESTGSQVILMASRHLAAVAAGPDDYHHVYGRLLEQVREPVVLHWLGEAFDPQLRGYWGSTDVAAATATFLDLVHAHAAKIDGVKVSLLSAEHETGLRAALPAGVRLYTGDDFNYPELIRGDGTHHSDALLGAFAAVAPAASAALTALDDGDLTAYDAAMGPTLPLSRHVFEAPTFHYKTGIAFLAWLNGHQPGFTMVGGLQSARGVLHLSRLVELADDARLLRDPDLAAARMTDWLRVQGVTP</sequence>
<dbReference type="Gene3D" id="3.20.20.70">
    <property type="entry name" value="Aldolase class I"/>
    <property type="match status" value="1"/>
</dbReference>
<name>A0A1G7AHI3_9ACTN</name>
<dbReference type="STRING" id="1045774.SAMN05421872_115128"/>
<protein>
    <recommendedName>
        <fullName evidence="3">Dihydrodipicolinate synthase/N-acetylneuraminate lyase</fullName>
    </recommendedName>
</protein>
<accession>A0A1G7AHI3</accession>
<evidence type="ECO:0000313" key="1">
    <source>
        <dbReference type="EMBL" id="SDE14388.1"/>
    </source>
</evidence>
<dbReference type="Pfam" id="PF06187">
    <property type="entry name" value="DUF993"/>
    <property type="match status" value="1"/>
</dbReference>
<dbReference type="RefSeq" id="WP_244509534.1">
    <property type="nucleotide sequence ID" value="NZ_FMZM01000015.1"/>
</dbReference>
<dbReference type="EMBL" id="FMZM01000015">
    <property type="protein sequence ID" value="SDE14388.1"/>
    <property type="molecule type" value="Genomic_DNA"/>
</dbReference>
<organism evidence="1 2">
    <name type="scientific">Nocardioides lianchengensis</name>
    <dbReference type="NCBI Taxonomy" id="1045774"/>
    <lineage>
        <taxon>Bacteria</taxon>
        <taxon>Bacillati</taxon>
        <taxon>Actinomycetota</taxon>
        <taxon>Actinomycetes</taxon>
        <taxon>Propionibacteriales</taxon>
        <taxon>Nocardioidaceae</taxon>
        <taxon>Nocardioides</taxon>
    </lineage>
</organism>
<dbReference type="AlphaFoldDB" id="A0A1G7AHI3"/>
<evidence type="ECO:0000313" key="2">
    <source>
        <dbReference type="Proteomes" id="UP000199034"/>
    </source>
</evidence>
<proteinExistence type="predicted"/>
<dbReference type="InterPro" id="IPR013785">
    <property type="entry name" value="Aldolase_TIM"/>
</dbReference>
<dbReference type="InterPro" id="IPR009334">
    <property type="entry name" value="DUF993"/>
</dbReference>
<dbReference type="Proteomes" id="UP000199034">
    <property type="component" value="Unassembled WGS sequence"/>
</dbReference>